<dbReference type="SUPFAM" id="SSF46785">
    <property type="entry name" value="Winged helix' DNA-binding domain"/>
    <property type="match status" value="1"/>
</dbReference>
<organism evidence="5 6">
    <name type="scientific">Kribbibacterium absianum</name>
    <dbReference type="NCBI Taxonomy" id="3044210"/>
    <lineage>
        <taxon>Bacteria</taxon>
        <taxon>Bacillati</taxon>
        <taxon>Actinomycetota</taxon>
        <taxon>Coriobacteriia</taxon>
        <taxon>Coriobacteriales</taxon>
        <taxon>Kribbibacteriaceae</taxon>
        <taxon>Kribbibacterium</taxon>
    </lineage>
</organism>
<evidence type="ECO:0000256" key="2">
    <source>
        <dbReference type="ARBA" id="ARBA00023125"/>
    </source>
</evidence>
<evidence type="ECO:0000256" key="1">
    <source>
        <dbReference type="ARBA" id="ARBA00023015"/>
    </source>
</evidence>
<dbReference type="PRINTS" id="PR00598">
    <property type="entry name" value="HTHMARR"/>
</dbReference>
<dbReference type="InterPro" id="IPR023187">
    <property type="entry name" value="Tscrpt_reg_MarR-type_CS"/>
</dbReference>
<gene>
    <name evidence="5" type="ORF">QJ043_00985</name>
</gene>
<dbReference type="InterPro" id="IPR036388">
    <property type="entry name" value="WH-like_DNA-bd_sf"/>
</dbReference>
<dbReference type="Pfam" id="PF12802">
    <property type="entry name" value="MarR_2"/>
    <property type="match status" value="1"/>
</dbReference>
<keyword evidence="2" id="KW-0238">DNA-binding</keyword>
<keyword evidence="3" id="KW-0804">Transcription</keyword>
<protein>
    <submittedName>
        <fullName evidence="5">MarR family transcriptional regulator</fullName>
    </submittedName>
</protein>
<dbReference type="PANTHER" id="PTHR42756:SF1">
    <property type="entry name" value="TRANSCRIPTIONAL REPRESSOR OF EMRAB OPERON"/>
    <property type="match status" value="1"/>
</dbReference>
<dbReference type="SMART" id="SM00347">
    <property type="entry name" value="HTH_MARR"/>
    <property type="match status" value="1"/>
</dbReference>
<proteinExistence type="predicted"/>
<comment type="caution">
    <text evidence="5">The sequence shown here is derived from an EMBL/GenBank/DDBJ whole genome shotgun (WGS) entry which is preliminary data.</text>
</comment>
<keyword evidence="1" id="KW-0805">Transcription regulation</keyword>
<reference evidence="5" key="1">
    <citation type="submission" date="2023-05" db="EMBL/GenBank/DDBJ databases">
        <title>[olsenella] sp. nov., isolated from a pig farm feces dump.</title>
        <authorList>
            <person name="Chang Y.-H."/>
        </authorList>
    </citation>
    <scope>NUCLEOTIDE SEQUENCE</scope>
    <source>
        <strain evidence="5">YH-ols2217</strain>
    </source>
</reference>
<dbReference type="PROSITE" id="PS50995">
    <property type="entry name" value="HTH_MARR_2"/>
    <property type="match status" value="1"/>
</dbReference>
<accession>A0ABT6ZHY1</accession>
<dbReference type="PROSITE" id="PS01117">
    <property type="entry name" value="HTH_MARR_1"/>
    <property type="match status" value="1"/>
</dbReference>
<evidence type="ECO:0000313" key="6">
    <source>
        <dbReference type="Proteomes" id="UP001431693"/>
    </source>
</evidence>
<name>A0ABT6ZHY1_9ACTN</name>
<dbReference type="RefSeq" id="WP_283722695.1">
    <property type="nucleotide sequence ID" value="NZ_JASJEX010000001.1"/>
</dbReference>
<dbReference type="EMBL" id="JASJEX010000001">
    <property type="protein sequence ID" value="MDJ1128662.1"/>
    <property type="molecule type" value="Genomic_DNA"/>
</dbReference>
<evidence type="ECO:0000259" key="4">
    <source>
        <dbReference type="PROSITE" id="PS50995"/>
    </source>
</evidence>
<dbReference type="Proteomes" id="UP001431693">
    <property type="component" value="Unassembled WGS sequence"/>
</dbReference>
<sequence length="134" mass="14962">MNNMDRVYNLIARADGVSPTEFWLIAYVDEGVTSQSAIAQALGVSRQTVNSACGSLVRRGLVTVTEDAQNRRLKRVGLTARGEAFVREHVRALEAIEEGFWSRIPSHQRETFTGLLEDFSTALEQAWKETAHPE</sequence>
<keyword evidence="6" id="KW-1185">Reference proteome</keyword>
<dbReference type="PANTHER" id="PTHR42756">
    <property type="entry name" value="TRANSCRIPTIONAL REGULATOR, MARR"/>
    <property type="match status" value="1"/>
</dbReference>
<evidence type="ECO:0000313" key="5">
    <source>
        <dbReference type="EMBL" id="MDJ1128662.1"/>
    </source>
</evidence>
<dbReference type="InterPro" id="IPR036390">
    <property type="entry name" value="WH_DNA-bd_sf"/>
</dbReference>
<feature type="domain" description="HTH marR-type" evidence="4">
    <location>
        <begin position="1"/>
        <end position="121"/>
    </location>
</feature>
<dbReference type="Gene3D" id="1.10.10.10">
    <property type="entry name" value="Winged helix-like DNA-binding domain superfamily/Winged helix DNA-binding domain"/>
    <property type="match status" value="1"/>
</dbReference>
<dbReference type="InterPro" id="IPR000835">
    <property type="entry name" value="HTH_MarR-typ"/>
</dbReference>
<evidence type="ECO:0000256" key="3">
    <source>
        <dbReference type="ARBA" id="ARBA00023163"/>
    </source>
</evidence>